<keyword evidence="5" id="KW-0812">Transmembrane</keyword>
<dbReference type="GO" id="GO:0050852">
    <property type="term" value="P:T cell receptor signaling pathway"/>
    <property type="evidence" value="ECO:0007669"/>
    <property type="project" value="TreeGrafter"/>
</dbReference>
<evidence type="ECO:0000256" key="2">
    <source>
        <dbReference type="ARBA" id="ARBA00023136"/>
    </source>
</evidence>
<organism evidence="7 8">
    <name type="scientific">Scomber scombrus</name>
    <name type="common">Atlantic mackerel</name>
    <name type="synonym">Scomber vernalis</name>
    <dbReference type="NCBI Taxonomy" id="13677"/>
    <lineage>
        <taxon>Eukaryota</taxon>
        <taxon>Metazoa</taxon>
        <taxon>Chordata</taxon>
        <taxon>Craniata</taxon>
        <taxon>Vertebrata</taxon>
        <taxon>Euteleostomi</taxon>
        <taxon>Actinopterygii</taxon>
        <taxon>Neopterygii</taxon>
        <taxon>Teleostei</taxon>
        <taxon>Neoteleostei</taxon>
        <taxon>Acanthomorphata</taxon>
        <taxon>Pelagiaria</taxon>
        <taxon>Scombriformes</taxon>
        <taxon>Scombridae</taxon>
        <taxon>Scomber</taxon>
    </lineage>
</organism>
<dbReference type="GO" id="GO:0001817">
    <property type="term" value="P:regulation of cytokine production"/>
    <property type="evidence" value="ECO:0007669"/>
    <property type="project" value="TreeGrafter"/>
</dbReference>
<dbReference type="PANTHER" id="PTHR24100">
    <property type="entry name" value="BUTYROPHILIN"/>
    <property type="match status" value="1"/>
</dbReference>
<dbReference type="Pfam" id="PF07686">
    <property type="entry name" value="V-set"/>
    <property type="match status" value="1"/>
</dbReference>
<evidence type="ECO:0000256" key="5">
    <source>
        <dbReference type="SAM" id="Phobius"/>
    </source>
</evidence>
<dbReference type="PROSITE" id="PS50835">
    <property type="entry name" value="IG_LIKE"/>
    <property type="match status" value="1"/>
</dbReference>
<evidence type="ECO:0000259" key="6">
    <source>
        <dbReference type="PROSITE" id="PS50835"/>
    </source>
</evidence>
<keyword evidence="3" id="KW-0393">Immunoglobulin domain</keyword>
<dbReference type="PANTHER" id="PTHR24100:SF151">
    <property type="entry name" value="ICOS LIGAND"/>
    <property type="match status" value="1"/>
</dbReference>
<dbReference type="InterPro" id="IPR013783">
    <property type="entry name" value="Ig-like_fold"/>
</dbReference>
<name>A0AAV1Q656_SCOSC</name>
<proteinExistence type="predicted"/>
<dbReference type="EMBL" id="CAWUFR010000523">
    <property type="protein sequence ID" value="CAK6978869.1"/>
    <property type="molecule type" value="Genomic_DNA"/>
</dbReference>
<feature type="domain" description="Ig-like" evidence="6">
    <location>
        <begin position="56"/>
        <end position="165"/>
    </location>
</feature>
<feature type="transmembrane region" description="Helical" evidence="5">
    <location>
        <begin position="202"/>
        <end position="226"/>
    </location>
</feature>
<evidence type="ECO:0000313" key="8">
    <source>
        <dbReference type="Proteomes" id="UP001314229"/>
    </source>
</evidence>
<comment type="subcellular location">
    <subcellularLocation>
        <location evidence="1">Membrane</location>
    </subcellularLocation>
</comment>
<sequence length="249" mass="27862">MTADQDPSYENRVQLKDDEMKNGELSLILKNVNSNDGGRYECRYKGEGGDVQIKLISIVILNAEDKKVKSGDDVTLHCQSPRHEDITSLKWIRPDLKTDGYVFYFRDGRTYEDYQHPSFDGRVQLMDPQMKNGNVSVILKNVNINDTGTYECRVSVSNTKPELMSIINLKLKDSGQTSEDNKTGGEKDGGEKDGGDKDGGNLGLIVGLSVVGILLVVAVGGFIFYIKRNGRPFQRVLRREADPQQDRQL</sequence>
<keyword evidence="8" id="KW-1185">Reference proteome</keyword>
<protein>
    <submittedName>
        <fullName evidence="7">Coxsackievirus and adenovirus receptor-like</fullName>
    </submittedName>
</protein>
<dbReference type="AlphaFoldDB" id="A0AAV1Q656"/>
<dbReference type="Proteomes" id="UP001314229">
    <property type="component" value="Unassembled WGS sequence"/>
</dbReference>
<gene>
    <name evidence="7" type="ORF">FSCOSCO3_A023129</name>
</gene>
<dbReference type="SMART" id="SM00409">
    <property type="entry name" value="IG"/>
    <property type="match status" value="1"/>
</dbReference>
<keyword evidence="7" id="KW-0675">Receptor</keyword>
<dbReference type="InterPro" id="IPR013106">
    <property type="entry name" value="Ig_V-set"/>
</dbReference>
<dbReference type="GO" id="GO:0005102">
    <property type="term" value="F:signaling receptor binding"/>
    <property type="evidence" value="ECO:0007669"/>
    <property type="project" value="TreeGrafter"/>
</dbReference>
<dbReference type="GO" id="GO:0009897">
    <property type="term" value="C:external side of plasma membrane"/>
    <property type="evidence" value="ECO:0007669"/>
    <property type="project" value="TreeGrafter"/>
</dbReference>
<evidence type="ECO:0000256" key="3">
    <source>
        <dbReference type="ARBA" id="ARBA00023319"/>
    </source>
</evidence>
<dbReference type="InterPro" id="IPR036179">
    <property type="entry name" value="Ig-like_dom_sf"/>
</dbReference>
<reference evidence="7 8" key="1">
    <citation type="submission" date="2024-01" db="EMBL/GenBank/DDBJ databases">
        <authorList>
            <person name="Alioto T."/>
            <person name="Alioto T."/>
            <person name="Gomez Garrido J."/>
        </authorList>
    </citation>
    <scope>NUCLEOTIDE SEQUENCE [LARGE SCALE GENOMIC DNA]</scope>
</reference>
<dbReference type="InterPro" id="IPR003599">
    <property type="entry name" value="Ig_sub"/>
</dbReference>
<dbReference type="InterPro" id="IPR050504">
    <property type="entry name" value="IgSF_BTN/MOG"/>
</dbReference>
<feature type="compositionally biased region" description="Basic and acidic residues" evidence="4">
    <location>
        <begin position="179"/>
        <end position="196"/>
    </location>
</feature>
<dbReference type="InterPro" id="IPR007110">
    <property type="entry name" value="Ig-like_dom"/>
</dbReference>
<keyword evidence="2 5" id="KW-0472">Membrane</keyword>
<evidence type="ECO:0000313" key="7">
    <source>
        <dbReference type="EMBL" id="CAK6978869.1"/>
    </source>
</evidence>
<evidence type="ECO:0000256" key="1">
    <source>
        <dbReference type="ARBA" id="ARBA00004370"/>
    </source>
</evidence>
<dbReference type="SUPFAM" id="SSF48726">
    <property type="entry name" value="Immunoglobulin"/>
    <property type="match status" value="2"/>
</dbReference>
<keyword evidence="5" id="KW-1133">Transmembrane helix</keyword>
<evidence type="ECO:0000256" key="4">
    <source>
        <dbReference type="SAM" id="MobiDB-lite"/>
    </source>
</evidence>
<accession>A0AAV1Q656</accession>
<dbReference type="Gene3D" id="2.60.40.10">
    <property type="entry name" value="Immunoglobulins"/>
    <property type="match status" value="2"/>
</dbReference>
<comment type="caution">
    <text evidence="7">The sequence shown here is derived from an EMBL/GenBank/DDBJ whole genome shotgun (WGS) entry which is preliminary data.</text>
</comment>
<feature type="region of interest" description="Disordered" evidence="4">
    <location>
        <begin position="174"/>
        <end position="196"/>
    </location>
</feature>